<evidence type="ECO:0000313" key="1">
    <source>
        <dbReference type="EMBL" id="RAK02965.1"/>
    </source>
</evidence>
<accession>A0A327X7K7</accession>
<reference evidence="1 2" key="1">
    <citation type="submission" date="2018-06" db="EMBL/GenBank/DDBJ databases">
        <title>Genomic Encyclopedia of Archaeal and Bacterial Type Strains, Phase II (KMG-II): from individual species to whole genera.</title>
        <authorList>
            <person name="Goeker M."/>
        </authorList>
    </citation>
    <scope>NUCLEOTIDE SEQUENCE [LARGE SCALE GENOMIC DNA]</scope>
    <source>
        <strain evidence="1 2">DSM 21851</strain>
    </source>
</reference>
<dbReference type="NCBIfam" id="NF033206">
    <property type="entry name" value="ScyE_fam"/>
    <property type="match status" value="1"/>
</dbReference>
<dbReference type="SUPFAM" id="SSF63829">
    <property type="entry name" value="Calcium-dependent phosphotriesterase"/>
    <property type="match status" value="1"/>
</dbReference>
<dbReference type="Gene3D" id="2.130.10.10">
    <property type="entry name" value="YVTN repeat-like/Quinoprotein amine dehydrogenase"/>
    <property type="match status" value="2"/>
</dbReference>
<dbReference type="Proteomes" id="UP000248790">
    <property type="component" value="Unassembled WGS sequence"/>
</dbReference>
<gene>
    <name evidence="1" type="ORF">LX87_01087</name>
</gene>
<name>A0A327X7K7_LARAB</name>
<dbReference type="OrthoDB" id="928769at2"/>
<keyword evidence="2" id="KW-1185">Reference proteome</keyword>
<proteinExistence type="predicted"/>
<dbReference type="AlphaFoldDB" id="A0A327X7K7"/>
<protein>
    <recommendedName>
        <fullName evidence="3">ScyD/ScyE family protein</fullName>
    </recommendedName>
</protein>
<sequence>MTTSTSTLRWLLTLVIVGSCLFTVTSCQKLLQDHDFPNPMTLALAPGPPVAAGLMAPIGLAEDSKGYLWVTEAGSGTVNNGQVSVITPTGTYTAITGFVSAVSPEGSPEGLNHLAYRDGKLYILHGSEDKLYIVDVSGFVPGTSAPIQASSLTGIDLGTTIRGFHTNAPDAPDSNPYDLTFGPDGDLFITDAGANAIIRRDKDNGALSVYAVFPDVPNPTYPGSPVGPPTIDAVPTGIVFNGTDFLVTTLVGFPFPTHLSAIYKVSGTAAAPVTPMVYQDKFSGLTNIALTPGGKPIVTEFGFSTPSRVANGEMDGGNAGGTLFSPGVPPYVTAVDILTSSTANTYYALYYGPGIIVKLTATN</sequence>
<dbReference type="EMBL" id="QLMC01000001">
    <property type="protein sequence ID" value="RAK02965.1"/>
    <property type="molecule type" value="Genomic_DNA"/>
</dbReference>
<comment type="caution">
    <text evidence="1">The sequence shown here is derived from an EMBL/GenBank/DDBJ whole genome shotgun (WGS) entry which is preliminary data.</text>
</comment>
<dbReference type="RefSeq" id="WP_111627119.1">
    <property type="nucleotide sequence ID" value="NZ_QLMC01000001.1"/>
</dbReference>
<dbReference type="InterPro" id="IPR048031">
    <property type="entry name" value="ScyD/ScyE-like"/>
</dbReference>
<evidence type="ECO:0000313" key="2">
    <source>
        <dbReference type="Proteomes" id="UP000248790"/>
    </source>
</evidence>
<evidence type="ECO:0008006" key="3">
    <source>
        <dbReference type="Google" id="ProtNLM"/>
    </source>
</evidence>
<dbReference type="InterPro" id="IPR015943">
    <property type="entry name" value="WD40/YVTN_repeat-like_dom_sf"/>
</dbReference>
<organism evidence="1 2">
    <name type="scientific">Larkinella arboricola</name>
    <dbReference type="NCBI Taxonomy" id="643671"/>
    <lineage>
        <taxon>Bacteria</taxon>
        <taxon>Pseudomonadati</taxon>
        <taxon>Bacteroidota</taxon>
        <taxon>Cytophagia</taxon>
        <taxon>Cytophagales</taxon>
        <taxon>Spirosomataceae</taxon>
        <taxon>Larkinella</taxon>
    </lineage>
</organism>